<gene>
    <name evidence="5" type="ORF">IRY30_07805</name>
</gene>
<evidence type="ECO:0000256" key="2">
    <source>
        <dbReference type="ARBA" id="ARBA00023125"/>
    </source>
</evidence>
<evidence type="ECO:0000259" key="4">
    <source>
        <dbReference type="PROSITE" id="PS51118"/>
    </source>
</evidence>
<name>A0ABR9ZL27_9CORY</name>
<keyword evidence="2" id="KW-0238">DNA-binding</keyword>
<dbReference type="InterPro" id="IPR002577">
    <property type="entry name" value="HTH_HxlR"/>
</dbReference>
<dbReference type="CDD" id="cd00090">
    <property type="entry name" value="HTH_ARSR"/>
    <property type="match status" value="1"/>
</dbReference>
<dbReference type="InterPro" id="IPR036390">
    <property type="entry name" value="WH_DNA-bd_sf"/>
</dbReference>
<keyword evidence="6" id="KW-1185">Reference proteome</keyword>
<dbReference type="InterPro" id="IPR011991">
    <property type="entry name" value="ArsR-like_HTH"/>
</dbReference>
<organism evidence="5 6">
    <name type="scientific">Corynebacterium suicordis DSM 45110</name>
    <dbReference type="NCBI Taxonomy" id="1121369"/>
    <lineage>
        <taxon>Bacteria</taxon>
        <taxon>Bacillati</taxon>
        <taxon>Actinomycetota</taxon>
        <taxon>Actinomycetes</taxon>
        <taxon>Mycobacteriales</taxon>
        <taxon>Corynebacteriaceae</taxon>
        <taxon>Corynebacterium</taxon>
    </lineage>
</organism>
<feature type="domain" description="HTH hxlR-type" evidence="4">
    <location>
        <begin position="33"/>
        <end position="129"/>
    </location>
</feature>
<sequence length="129" mass="13929">MKAFVDPDLSGGIITPSALTQGPLNSGSATRSFTAQNLLKEIADRWVVLILMSVADGGKRYGEIQAMVEGISQKVLSQRLAMLTRLGMLTRTSHPETPPRVVYALTEMGESAVPSARALMNWVEEQAAQ</sequence>
<accession>A0ABR9ZL27</accession>
<dbReference type="InterPro" id="IPR036388">
    <property type="entry name" value="WH-like_DNA-bd_sf"/>
</dbReference>
<dbReference type="Proteomes" id="UP000635902">
    <property type="component" value="Unassembled WGS sequence"/>
</dbReference>
<evidence type="ECO:0000256" key="3">
    <source>
        <dbReference type="ARBA" id="ARBA00023163"/>
    </source>
</evidence>
<evidence type="ECO:0000256" key="1">
    <source>
        <dbReference type="ARBA" id="ARBA00023015"/>
    </source>
</evidence>
<protein>
    <submittedName>
        <fullName evidence="5">Helix-turn-helix transcriptional regulator</fullName>
    </submittedName>
</protein>
<proteinExistence type="predicted"/>
<dbReference type="EMBL" id="JADKMY010000002">
    <property type="protein sequence ID" value="MBF4553979.1"/>
    <property type="molecule type" value="Genomic_DNA"/>
</dbReference>
<dbReference type="SUPFAM" id="SSF46785">
    <property type="entry name" value="Winged helix' DNA-binding domain"/>
    <property type="match status" value="1"/>
</dbReference>
<keyword evidence="3" id="KW-0804">Transcription</keyword>
<dbReference type="Gene3D" id="1.10.10.10">
    <property type="entry name" value="Winged helix-like DNA-binding domain superfamily/Winged helix DNA-binding domain"/>
    <property type="match status" value="1"/>
</dbReference>
<dbReference type="RefSeq" id="WP_194556856.1">
    <property type="nucleotide sequence ID" value="NZ_JADKMY010000002.1"/>
</dbReference>
<keyword evidence="1" id="KW-0805">Transcription regulation</keyword>
<comment type="caution">
    <text evidence="5">The sequence shown here is derived from an EMBL/GenBank/DDBJ whole genome shotgun (WGS) entry which is preliminary data.</text>
</comment>
<reference evidence="5 6" key="1">
    <citation type="submission" date="2020-10" db="EMBL/GenBank/DDBJ databases">
        <title>Novel species in genus Corynebacterium.</title>
        <authorList>
            <person name="Zhang G."/>
        </authorList>
    </citation>
    <scope>NUCLEOTIDE SEQUENCE [LARGE SCALE GENOMIC DNA]</scope>
    <source>
        <strain evidence="5 6">DSM 45110</strain>
    </source>
</reference>
<dbReference type="Pfam" id="PF01638">
    <property type="entry name" value="HxlR"/>
    <property type="match status" value="1"/>
</dbReference>
<dbReference type="PANTHER" id="PTHR33204:SF39">
    <property type="entry name" value="TRANSCRIPTIONAL REGULATORY PROTEIN"/>
    <property type="match status" value="1"/>
</dbReference>
<dbReference type="PANTHER" id="PTHR33204">
    <property type="entry name" value="TRANSCRIPTIONAL REGULATOR, MARR FAMILY"/>
    <property type="match status" value="1"/>
</dbReference>
<evidence type="ECO:0000313" key="5">
    <source>
        <dbReference type="EMBL" id="MBF4553979.1"/>
    </source>
</evidence>
<evidence type="ECO:0000313" key="6">
    <source>
        <dbReference type="Proteomes" id="UP000635902"/>
    </source>
</evidence>
<dbReference type="PROSITE" id="PS51118">
    <property type="entry name" value="HTH_HXLR"/>
    <property type="match status" value="1"/>
</dbReference>